<comment type="caution">
    <text evidence="3">The sequence shown here is derived from an EMBL/GenBank/DDBJ whole genome shotgun (WGS) entry which is preliminary data.</text>
</comment>
<keyword evidence="4" id="KW-1185">Reference proteome</keyword>
<feature type="transmembrane region" description="Helical" evidence="2">
    <location>
        <begin position="26"/>
        <end position="44"/>
    </location>
</feature>
<evidence type="ECO:0000256" key="1">
    <source>
        <dbReference type="SAM" id="MobiDB-lite"/>
    </source>
</evidence>
<sequence length="325" mass="34665">MVPGQIAAAQPAQAQPAQARRKLPRVLLFVGAGVLAVLVIIAAIPSETSEQLVSADDSRATSGEGTGSDAAAPSPDEAVYLDIDRLLSAKDTDAALELIRRTRDEFPSDSGLLWREGRALALAGGEANRVTALHRYAEAAGSDPALAARTEFEAELRNLLRDKKLRETAIDVAVRRLGGLGHTFLLEVINDTQAELAYVTRHRIIDELQHEPAMVARIDLRRHLALDLSQAGDSPTPCAAFASALDTIAAGDDPYFVDALMTKALVAPAAPGVGEDASACAGLDAKLEQVRAQFRTNHPKAAAKAERSSSKKKKRKKRGGFRLPF</sequence>
<evidence type="ECO:0000313" key="4">
    <source>
        <dbReference type="Proteomes" id="UP000237968"/>
    </source>
</evidence>
<evidence type="ECO:0000256" key="2">
    <source>
        <dbReference type="SAM" id="Phobius"/>
    </source>
</evidence>
<organism evidence="3 4">
    <name type="scientific">Enhygromyxa salina</name>
    <dbReference type="NCBI Taxonomy" id="215803"/>
    <lineage>
        <taxon>Bacteria</taxon>
        <taxon>Pseudomonadati</taxon>
        <taxon>Myxococcota</taxon>
        <taxon>Polyangia</taxon>
        <taxon>Nannocystales</taxon>
        <taxon>Nannocystaceae</taxon>
        <taxon>Enhygromyxa</taxon>
    </lineage>
</organism>
<reference evidence="3 4" key="1">
    <citation type="submission" date="2018-03" db="EMBL/GenBank/DDBJ databases">
        <title>Draft Genome Sequences of the Obligatory Marine Myxobacteria Enhygromyxa salina SWB005.</title>
        <authorList>
            <person name="Poehlein A."/>
            <person name="Moghaddam J.A."/>
            <person name="Harms H."/>
            <person name="Alanjari M."/>
            <person name="Koenig G.M."/>
            <person name="Daniel R."/>
            <person name="Schaeberle T.F."/>
        </authorList>
    </citation>
    <scope>NUCLEOTIDE SEQUENCE [LARGE SCALE GENOMIC DNA]</scope>
    <source>
        <strain evidence="3 4">SWB005</strain>
    </source>
</reference>
<feature type="region of interest" description="Disordered" evidence="1">
    <location>
        <begin position="51"/>
        <end position="74"/>
    </location>
</feature>
<dbReference type="Proteomes" id="UP000237968">
    <property type="component" value="Unassembled WGS sequence"/>
</dbReference>
<feature type="region of interest" description="Disordered" evidence="1">
    <location>
        <begin position="295"/>
        <end position="325"/>
    </location>
</feature>
<keyword evidence="2" id="KW-0472">Membrane</keyword>
<protein>
    <recommendedName>
        <fullName evidence="5">Tetratricopeptide repeat protein</fullName>
    </recommendedName>
</protein>
<dbReference type="AlphaFoldDB" id="A0A2S9XB26"/>
<evidence type="ECO:0000313" key="3">
    <source>
        <dbReference type="EMBL" id="PRP90000.1"/>
    </source>
</evidence>
<keyword evidence="2" id="KW-0812">Transmembrane</keyword>
<name>A0A2S9XB26_9BACT</name>
<gene>
    <name evidence="3" type="ORF">ENSA5_69430</name>
</gene>
<proteinExistence type="predicted"/>
<evidence type="ECO:0008006" key="5">
    <source>
        <dbReference type="Google" id="ProtNLM"/>
    </source>
</evidence>
<feature type="compositionally biased region" description="Basic residues" evidence="1">
    <location>
        <begin position="310"/>
        <end position="325"/>
    </location>
</feature>
<dbReference type="EMBL" id="PVNK01000308">
    <property type="protein sequence ID" value="PRP90000.1"/>
    <property type="molecule type" value="Genomic_DNA"/>
</dbReference>
<accession>A0A2S9XB26</accession>
<keyword evidence="2" id="KW-1133">Transmembrane helix</keyword>